<feature type="region of interest" description="Disordered" evidence="7">
    <location>
        <begin position="1"/>
        <end position="25"/>
    </location>
</feature>
<evidence type="ECO:0000256" key="6">
    <source>
        <dbReference type="ARBA" id="ARBA00061274"/>
    </source>
</evidence>
<dbReference type="GeneID" id="27418375"/>
<evidence type="ECO:0000256" key="7">
    <source>
        <dbReference type="SAM" id="MobiDB-lite"/>
    </source>
</evidence>
<evidence type="ECO:0000256" key="1">
    <source>
        <dbReference type="ARBA" id="ARBA00004123"/>
    </source>
</evidence>
<feature type="compositionally biased region" description="Polar residues" evidence="7">
    <location>
        <begin position="1"/>
        <end position="10"/>
    </location>
</feature>
<dbReference type="GO" id="GO:0046982">
    <property type="term" value="F:protein heterodimerization activity"/>
    <property type="evidence" value="ECO:0007669"/>
    <property type="project" value="InterPro"/>
</dbReference>
<dbReference type="CDD" id="cd22926">
    <property type="entry name" value="HFD_SPT3"/>
    <property type="match status" value="1"/>
</dbReference>
<dbReference type="Proteomes" id="UP000019377">
    <property type="component" value="Unassembled WGS sequence"/>
</dbReference>
<organism evidence="8 9">
    <name type="scientific">Kalmanozyma brasiliensis (strain GHG001)</name>
    <name type="common">Yeast</name>
    <name type="synonym">Pseudozyma brasiliensis</name>
    <dbReference type="NCBI Taxonomy" id="1365824"/>
    <lineage>
        <taxon>Eukaryota</taxon>
        <taxon>Fungi</taxon>
        <taxon>Dikarya</taxon>
        <taxon>Basidiomycota</taxon>
        <taxon>Ustilaginomycotina</taxon>
        <taxon>Ustilaginomycetes</taxon>
        <taxon>Ustilaginales</taxon>
        <taxon>Ustilaginaceae</taxon>
        <taxon>Kalmanozyma</taxon>
    </lineage>
</organism>
<gene>
    <name evidence="8" type="ORF">PSEUBRA_SCAF1g00184</name>
</gene>
<dbReference type="Pfam" id="PF02269">
    <property type="entry name" value="TFIID-18kDa"/>
    <property type="match status" value="1"/>
</dbReference>
<keyword evidence="4" id="KW-0804">Transcription</keyword>
<feature type="region of interest" description="Disordered" evidence="7">
    <location>
        <begin position="269"/>
        <end position="342"/>
    </location>
</feature>
<sequence length="403" mass="44758">MSKAGPSTPSLLGATAPDLEPTDAPAPDYKYQVEISQMMFVFADVVDPTPDVTRLVEDIVRSQTIEMIIQSRRLSQRRGSKYLSPEDLIFLIRYDRAKVNRLRTYLSWKDVRKNAKDSGDSGQAGEVELDEVDGPKVRATKMRLPWEIHSVFSEHVPTEEDDEEDDLEAHEASMQRLKDADEATRRMTREEYVHYSECRQASFTFRKSKKFREFINASAYLDVKPNDDIVDILGFLAFEVVRELCLGAVAIKRLLEEQRAARIRADAAKQQQAVAGSSGKRKADESAEAEASVEKKLKSEPSSSETVEAAEADNSGSTADRTLTISDNDDATSPTEADPAKAAQDDELCTLFTHPPSTETPLLASHIQEAFARLQRKHPPALTSGVRGSAGPGGLRRTRVFVI</sequence>
<dbReference type="GO" id="GO:0006357">
    <property type="term" value="P:regulation of transcription by RNA polymerase II"/>
    <property type="evidence" value="ECO:0007669"/>
    <property type="project" value="UniProtKB-ARBA"/>
</dbReference>
<comment type="subcellular location">
    <subcellularLocation>
        <location evidence="1">Nucleus</location>
    </subcellularLocation>
</comment>
<name>V5EW42_KALBG</name>
<dbReference type="eggNOG" id="KOG3902">
    <property type="taxonomic scope" value="Eukaryota"/>
</dbReference>
<keyword evidence="9" id="KW-1185">Reference proteome</keyword>
<dbReference type="HOGENOM" id="CLU_038706_2_0_1"/>
<dbReference type="PANTHER" id="PTHR11380">
    <property type="entry name" value="TRANSCRIPTION INITIATION FACTOR TFIID/SUPT3-RELATED"/>
    <property type="match status" value="1"/>
</dbReference>
<keyword evidence="2" id="KW-0805">Transcription regulation</keyword>
<feature type="compositionally biased region" description="Acidic residues" evidence="7">
    <location>
        <begin position="159"/>
        <end position="168"/>
    </location>
</feature>
<feature type="compositionally biased region" description="Polar residues" evidence="7">
    <location>
        <begin position="314"/>
        <end position="335"/>
    </location>
</feature>
<dbReference type="STRING" id="1365824.V5EW42"/>
<reference evidence="9" key="1">
    <citation type="journal article" date="2013" name="Genome Announc.">
        <title>Draft genome sequence of Pseudozyma brasiliensis sp. nov. strain GHG001, a high producer of endo-1,4-xylanase isolated from an insect pest of sugarcane.</title>
        <authorList>
            <person name="Oliveira J.V.D.C."/>
            <person name="dos Santos R.A.C."/>
            <person name="Borges T.A."/>
            <person name="Riano-Pachon D.M."/>
            <person name="Goldman G.H."/>
        </authorList>
    </citation>
    <scope>NUCLEOTIDE SEQUENCE [LARGE SCALE GENOMIC DNA]</scope>
    <source>
        <strain evidence="9">GHG001</strain>
    </source>
</reference>
<dbReference type="SUPFAM" id="SSF47113">
    <property type="entry name" value="Histone-fold"/>
    <property type="match status" value="1"/>
</dbReference>
<dbReference type="InterPro" id="IPR009072">
    <property type="entry name" value="Histone-fold"/>
</dbReference>
<feature type="region of interest" description="Disordered" evidence="7">
    <location>
        <begin position="156"/>
        <end position="179"/>
    </location>
</feature>
<keyword evidence="5" id="KW-0539">Nucleus</keyword>
<dbReference type="GO" id="GO:0003712">
    <property type="term" value="F:transcription coregulator activity"/>
    <property type="evidence" value="ECO:0007669"/>
    <property type="project" value="TreeGrafter"/>
</dbReference>
<keyword evidence="3" id="KW-0010">Activator</keyword>
<evidence type="ECO:0000256" key="5">
    <source>
        <dbReference type="ARBA" id="ARBA00023242"/>
    </source>
</evidence>
<dbReference type="FunFam" id="1.10.20.10:FF:000023">
    <property type="entry name" value="transcription initiation protein SPT3 homolog"/>
    <property type="match status" value="1"/>
</dbReference>
<dbReference type="Gene3D" id="1.10.20.10">
    <property type="entry name" value="Histone, subunit A"/>
    <property type="match status" value="1"/>
</dbReference>
<evidence type="ECO:0000313" key="9">
    <source>
        <dbReference type="Proteomes" id="UP000019377"/>
    </source>
</evidence>
<dbReference type="AlphaFoldDB" id="V5EW42"/>
<dbReference type="OMA" id="QMMFVFA"/>
<protein>
    <submittedName>
        <fullName evidence="8">Uncharacterized protein</fullName>
    </submittedName>
</protein>
<evidence type="ECO:0000256" key="2">
    <source>
        <dbReference type="ARBA" id="ARBA00023015"/>
    </source>
</evidence>
<dbReference type="PANTHER" id="PTHR11380:SF16">
    <property type="entry name" value="TRANSCRIPTION INITIATION PROTEIN SPT3 HOMOLOG"/>
    <property type="match status" value="1"/>
</dbReference>
<dbReference type="GO" id="GO:0006366">
    <property type="term" value="P:transcription by RNA polymerase II"/>
    <property type="evidence" value="ECO:0007669"/>
    <property type="project" value="InterPro"/>
</dbReference>
<evidence type="ECO:0000256" key="4">
    <source>
        <dbReference type="ARBA" id="ARBA00023163"/>
    </source>
</evidence>
<feature type="compositionally biased region" description="Basic and acidic residues" evidence="7">
    <location>
        <begin position="169"/>
        <end position="179"/>
    </location>
</feature>
<dbReference type="GO" id="GO:0000124">
    <property type="term" value="C:SAGA complex"/>
    <property type="evidence" value="ECO:0007669"/>
    <property type="project" value="TreeGrafter"/>
</dbReference>
<evidence type="ECO:0000313" key="8">
    <source>
        <dbReference type="EMBL" id="EST09745.1"/>
    </source>
</evidence>
<dbReference type="OrthoDB" id="66982at2759"/>
<dbReference type="GO" id="GO:0005634">
    <property type="term" value="C:nucleus"/>
    <property type="evidence" value="ECO:0007669"/>
    <property type="project" value="UniProtKB-SubCell"/>
</dbReference>
<proteinExistence type="inferred from homology"/>
<accession>V5EW42</accession>
<evidence type="ECO:0000256" key="3">
    <source>
        <dbReference type="ARBA" id="ARBA00023159"/>
    </source>
</evidence>
<dbReference type="RefSeq" id="XP_016294734.1">
    <property type="nucleotide sequence ID" value="XM_016435746.1"/>
</dbReference>
<comment type="similarity">
    <text evidence="6">Belongs to the SPT3 family.</text>
</comment>
<dbReference type="InterPro" id="IPR003195">
    <property type="entry name" value="TFIID_TAF13"/>
</dbReference>
<dbReference type="EMBL" id="KI545851">
    <property type="protein sequence ID" value="EST09745.1"/>
    <property type="molecule type" value="Genomic_DNA"/>
</dbReference>